<feature type="transmembrane region" description="Helical" evidence="1">
    <location>
        <begin position="137"/>
        <end position="156"/>
    </location>
</feature>
<dbReference type="KEGG" id="amob:HG15A2_06140"/>
<protein>
    <submittedName>
        <fullName evidence="2">Uncharacterized protein</fullName>
    </submittedName>
</protein>
<keyword evidence="3" id="KW-1185">Reference proteome</keyword>
<keyword evidence="1" id="KW-1133">Transmembrane helix</keyword>
<accession>A0A517MR43</accession>
<dbReference type="Proteomes" id="UP000319852">
    <property type="component" value="Chromosome"/>
</dbReference>
<dbReference type="EMBL" id="CP036263">
    <property type="protein sequence ID" value="QDS97353.1"/>
    <property type="molecule type" value="Genomic_DNA"/>
</dbReference>
<gene>
    <name evidence="2" type="ORF">HG15A2_06140</name>
</gene>
<reference evidence="2 3" key="1">
    <citation type="submission" date="2019-02" db="EMBL/GenBank/DDBJ databases">
        <title>Deep-cultivation of Planctomycetes and their phenomic and genomic characterization uncovers novel biology.</title>
        <authorList>
            <person name="Wiegand S."/>
            <person name="Jogler M."/>
            <person name="Boedeker C."/>
            <person name="Pinto D."/>
            <person name="Vollmers J."/>
            <person name="Rivas-Marin E."/>
            <person name="Kohn T."/>
            <person name="Peeters S.H."/>
            <person name="Heuer A."/>
            <person name="Rast P."/>
            <person name="Oberbeckmann S."/>
            <person name="Bunk B."/>
            <person name="Jeske O."/>
            <person name="Meyerdierks A."/>
            <person name="Storesund J.E."/>
            <person name="Kallscheuer N."/>
            <person name="Luecker S."/>
            <person name="Lage O.M."/>
            <person name="Pohl T."/>
            <person name="Merkel B.J."/>
            <person name="Hornburger P."/>
            <person name="Mueller R.-W."/>
            <person name="Bruemmer F."/>
            <person name="Labrenz M."/>
            <person name="Spormann A.M."/>
            <person name="Op den Camp H."/>
            <person name="Overmann J."/>
            <person name="Amann R."/>
            <person name="Jetten M.S.M."/>
            <person name="Mascher T."/>
            <person name="Medema M.H."/>
            <person name="Devos D.P."/>
            <person name="Kaster A.-K."/>
            <person name="Ovreas L."/>
            <person name="Rohde M."/>
            <person name="Galperin M.Y."/>
            <person name="Jogler C."/>
        </authorList>
    </citation>
    <scope>NUCLEOTIDE SEQUENCE [LARGE SCALE GENOMIC DNA]</scope>
    <source>
        <strain evidence="2 3">HG15A2</strain>
    </source>
</reference>
<proteinExistence type="predicted"/>
<dbReference type="AlphaFoldDB" id="A0A517MR43"/>
<name>A0A517MR43_9BACT</name>
<feature type="transmembrane region" description="Helical" evidence="1">
    <location>
        <begin position="16"/>
        <end position="37"/>
    </location>
</feature>
<keyword evidence="1" id="KW-0472">Membrane</keyword>
<feature type="transmembrane region" description="Helical" evidence="1">
    <location>
        <begin position="49"/>
        <end position="69"/>
    </location>
</feature>
<evidence type="ECO:0000256" key="1">
    <source>
        <dbReference type="SAM" id="Phobius"/>
    </source>
</evidence>
<evidence type="ECO:0000313" key="3">
    <source>
        <dbReference type="Proteomes" id="UP000319852"/>
    </source>
</evidence>
<keyword evidence="1" id="KW-0812">Transmembrane</keyword>
<evidence type="ECO:0000313" key="2">
    <source>
        <dbReference type="EMBL" id="QDS97353.1"/>
    </source>
</evidence>
<organism evidence="2 3">
    <name type="scientific">Adhaeretor mobilis</name>
    <dbReference type="NCBI Taxonomy" id="1930276"/>
    <lineage>
        <taxon>Bacteria</taxon>
        <taxon>Pseudomonadati</taxon>
        <taxon>Planctomycetota</taxon>
        <taxon>Planctomycetia</taxon>
        <taxon>Pirellulales</taxon>
        <taxon>Lacipirellulaceae</taxon>
        <taxon>Adhaeretor</taxon>
    </lineage>
</organism>
<dbReference type="RefSeq" id="WP_145057665.1">
    <property type="nucleotide sequence ID" value="NZ_CP036263.1"/>
</dbReference>
<sequence>MLNQEQQDYATKATRTLQIIIGSLIAGPLAYTAYAIATHDSELVDAESSSMSLIGLGFALIVSVASLIAPRVMFAQQRRAIVDGTWKPPQASKAISKETGDVGPLLGAFQAKTIVGAALLEGGTFMNTFAYTAEGKVSNLLVVAALLIGVALYFPFLGRITSWLERELSSVEQLRQLGGR</sequence>